<organism>
    <name type="scientific">Culex quinquefasciatus</name>
    <name type="common">Southern house mosquito</name>
    <name type="synonym">Culex pungens</name>
    <dbReference type="NCBI Taxonomy" id="7176"/>
    <lineage>
        <taxon>Eukaryota</taxon>
        <taxon>Metazoa</taxon>
        <taxon>Ecdysozoa</taxon>
        <taxon>Arthropoda</taxon>
        <taxon>Hexapoda</taxon>
        <taxon>Insecta</taxon>
        <taxon>Pterygota</taxon>
        <taxon>Neoptera</taxon>
        <taxon>Endopterygota</taxon>
        <taxon>Diptera</taxon>
        <taxon>Nematocera</taxon>
        <taxon>Culicoidea</taxon>
        <taxon>Culicidae</taxon>
        <taxon>Culicinae</taxon>
        <taxon>Culicini</taxon>
        <taxon>Culex</taxon>
        <taxon>Culex</taxon>
    </lineage>
</organism>
<gene>
    <name evidence="3" type="primary">6046051</name>
    <name evidence="2" type="ORF">CpipJ_CPIJ013238</name>
</gene>
<dbReference type="Gene3D" id="3.30.70.240">
    <property type="match status" value="1"/>
</dbReference>
<dbReference type="InterPro" id="IPR014721">
    <property type="entry name" value="Ribsml_uS5_D2-typ_fold_subgr"/>
</dbReference>
<evidence type="ECO:0000313" key="2">
    <source>
        <dbReference type="EMBL" id="EDS38377.1"/>
    </source>
</evidence>
<dbReference type="VEuPathDB" id="VectorBase:CQUJHB013497"/>
<dbReference type="GO" id="GO:0000398">
    <property type="term" value="P:mRNA splicing, via spliceosome"/>
    <property type="evidence" value="ECO:0007669"/>
    <property type="project" value="TreeGrafter"/>
</dbReference>
<evidence type="ECO:0000256" key="1">
    <source>
        <dbReference type="SAM" id="MobiDB-lite"/>
    </source>
</evidence>
<feature type="compositionally biased region" description="Pro residues" evidence="1">
    <location>
        <begin position="228"/>
        <end position="242"/>
    </location>
</feature>
<dbReference type="PANTHER" id="PTHR42908:SF6">
    <property type="entry name" value="116 KDA U5 SMALL NUCLEAR RIBONUCLEOPROTEIN COMPONENT"/>
    <property type="match status" value="1"/>
</dbReference>
<dbReference type="EMBL" id="DS232248">
    <property type="protein sequence ID" value="EDS38377.1"/>
    <property type="molecule type" value="Genomic_DNA"/>
</dbReference>
<dbReference type="STRING" id="7176.B0X0Y5"/>
<evidence type="ECO:0000313" key="4">
    <source>
        <dbReference type="Proteomes" id="UP000002320"/>
    </source>
</evidence>
<sequence>MTNSSSQCPDANNDRAVAVTALRMPSNERTIWYVRLMILILDDGPLGNKRSAGTISLPSTEFYRSGAGESWTDMATLVRRTRTWVSGTCGTRTRCLRSRSGALVLRGRRGDDRGGVVLFKDAAESGTLHAGQEVRVLGENYSLLDEADSSLLLAEDIENESACIVGNKNKLGEFFQVSYNWDLIAAQSTWAFGPDNSSPNKVLLGTFPVEHARRPLYEKSHSKRRVPNPGPIHRPGTVPPRRWPNHPNLTPSRLQEPYLFIEVQDPADCVSFVYTVLVRQRGHVTQDAPVPGSPLYTIKDFIRVAGEGSTARSTSPKETSFASSHSAIESFLKKTEHPLKLLPPKPIRLLPARLQQHQPEPDLKAESVWGEFKVMGGARQRRIEQGLHELVKVIPEDTQDGSFYRASLAVHQGVYELAQRTRDLLNMELTAMVVRRCADVLGQRLSAAHLMCRERTSITLALASEDTADPPISKLYETKARINSIIDREQQKLNNQIVVDRMDCPENIFVQQALDKLKERRDKPNRSRNRQSQLHGGLDKGPLRFIGKIVRKDRCSVSEDLRKRLKYLKYHICTQVAVVQVELEPGTISTEVLVQFKILSTSPRWPFLDTASSTNAFEGTPSQFRLDLGCRRLRGAERKCKLPQEPLNRGGGQFIPITRRIAYSAFVMATPRLMEPYLFVEVQAVLARRRGPVTQDALVFGSPLYTIKAFIPKFHSVVLVRPVVAETVALNAENDND</sequence>
<evidence type="ECO:0000313" key="3">
    <source>
        <dbReference type="EnsemblMetazoa" id="CPIJ013238-PA"/>
    </source>
</evidence>
<dbReference type="eggNOG" id="KOG0468">
    <property type="taxonomic scope" value="Eukaryota"/>
</dbReference>
<dbReference type="AlphaFoldDB" id="B0X0Y5"/>
<dbReference type="KEGG" id="cqu:CpipJ_CPIJ013238"/>
<reference evidence="2" key="1">
    <citation type="submission" date="2007-03" db="EMBL/GenBank/DDBJ databases">
        <title>Annotation of Culex pipiens quinquefasciatus.</title>
        <authorList>
            <consortium name="The Broad Institute Genome Sequencing Platform"/>
            <person name="Atkinson P.W."/>
            <person name="Hemingway J."/>
            <person name="Christensen B.M."/>
            <person name="Higgs S."/>
            <person name="Kodira C."/>
            <person name="Hannick L."/>
            <person name="Megy K."/>
            <person name="O'Leary S."/>
            <person name="Pearson M."/>
            <person name="Haas B.J."/>
            <person name="Mauceli E."/>
            <person name="Wortman J.R."/>
            <person name="Lee N.H."/>
            <person name="Guigo R."/>
            <person name="Stanke M."/>
            <person name="Alvarado L."/>
            <person name="Amedeo P."/>
            <person name="Antoine C.H."/>
            <person name="Arensburger P."/>
            <person name="Bidwell S.L."/>
            <person name="Crawford M."/>
            <person name="Camaro F."/>
            <person name="Devon K."/>
            <person name="Engels R."/>
            <person name="Hammond M."/>
            <person name="Howarth C."/>
            <person name="Koehrsen M."/>
            <person name="Lawson D."/>
            <person name="Montgomery P."/>
            <person name="Nene V."/>
            <person name="Nusbaum C."/>
            <person name="Puiu D."/>
            <person name="Romero-Severson J."/>
            <person name="Severson D.W."/>
            <person name="Shumway M."/>
            <person name="Sisk P."/>
            <person name="Stolte C."/>
            <person name="Zeng Q."/>
            <person name="Eisenstadt E."/>
            <person name="Fraser-Liggett C."/>
            <person name="Strausberg R."/>
            <person name="Galagan J."/>
            <person name="Birren B."/>
            <person name="Collins F.H."/>
        </authorList>
    </citation>
    <scope>NUCLEOTIDE SEQUENCE [LARGE SCALE GENOMIC DNA]</scope>
    <source>
        <strain evidence="2">JHB</strain>
    </source>
</reference>
<dbReference type="Gene3D" id="3.30.230.10">
    <property type="match status" value="1"/>
</dbReference>
<dbReference type="GO" id="GO:0030623">
    <property type="term" value="F:U5 snRNA binding"/>
    <property type="evidence" value="ECO:0007669"/>
    <property type="project" value="TreeGrafter"/>
</dbReference>
<reference evidence="3" key="2">
    <citation type="submission" date="2020-05" db="UniProtKB">
        <authorList>
            <consortium name="EnsemblMetazoa"/>
        </authorList>
    </citation>
    <scope>IDENTIFICATION</scope>
    <source>
        <strain evidence="3">JHB</strain>
    </source>
</reference>
<protein>
    <submittedName>
        <fullName evidence="2">Eftud2 protein</fullName>
    </submittedName>
</protein>
<feature type="region of interest" description="Disordered" evidence="1">
    <location>
        <begin position="219"/>
        <end position="244"/>
    </location>
</feature>
<proteinExistence type="predicted"/>
<dbReference type="HOGENOM" id="CLU_376559_0_0_1"/>
<dbReference type="VEuPathDB" id="VectorBase:CQUJHB005672"/>
<dbReference type="GO" id="GO:0003924">
    <property type="term" value="F:GTPase activity"/>
    <property type="evidence" value="ECO:0007669"/>
    <property type="project" value="TreeGrafter"/>
</dbReference>
<dbReference type="GO" id="GO:0071007">
    <property type="term" value="C:U2-type catalytic step 2 spliceosome"/>
    <property type="evidence" value="ECO:0007669"/>
    <property type="project" value="TreeGrafter"/>
</dbReference>
<accession>B0X0Y5</accession>
<dbReference type="GO" id="GO:0005829">
    <property type="term" value="C:cytosol"/>
    <property type="evidence" value="ECO:0007669"/>
    <property type="project" value="TreeGrafter"/>
</dbReference>
<dbReference type="eggNOG" id="KOG0891">
    <property type="taxonomic scope" value="Eukaryota"/>
</dbReference>
<keyword evidence="4" id="KW-1185">Reference proteome</keyword>
<dbReference type="VEuPathDB" id="VectorBase:CPIJ013238"/>
<dbReference type="Proteomes" id="UP000002320">
    <property type="component" value="Unassembled WGS sequence"/>
</dbReference>
<dbReference type="InParanoid" id="B0X0Y5"/>
<feature type="region of interest" description="Disordered" evidence="1">
    <location>
        <begin position="519"/>
        <end position="539"/>
    </location>
</feature>
<dbReference type="EnsemblMetazoa" id="CPIJ013238-RA">
    <property type="protein sequence ID" value="CPIJ013238-PA"/>
    <property type="gene ID" value="CPIJ013238"/>
</dbReference>
<dbReference type="OrthoDB" id="10064108at2759"/>
<name>B0X0Y5_CULQU</name>
<dbReference type="PANTHER" id="PTHR42908">
    <property type="entry name" value="TRANSLATION ELONGATION FACTOR-RELATED"/>
    <property type="match status" value="1"/>
</dbReference>
<dbReference type="GO" id="GO:0046540">
    <property type="term" value="C:U4/U6 x U5 tri-snRNP complex"/>
    <property type="evidence" value="ECO:0007669"/>
    <property type="project" value="TreeGrafter"/>
</dbReference>